<evidence type="ECO:0000313" key="3">
    <source>
        <dbReference type="Proteomes" id="UP000548476"/>
    </source>
</evidence>
<evidence type="ECO:0000259" key="1">
    <source>
        <dbReference type="Pfam" id="PF00561"/>
    </source>
</evidence>
<dbReference type="InterPro" id="IPR000073">
    <property type="entry name" value="AB_hydrolase_1"/>
</dbReference>
<keyword evidence="3" id="KW-1185">Reference proteome</keyword>
<dbReference type="PRINTS" id="PR00412">
    <property type="entry name" value="EPOXHYDRLASE"/>
</dbReference>
<dbReference type="Pfam" id="PF00561">
    <property type="entry name" value="Abhydrolase_1"/>
    <property type="match status" value="1"/>
</dbReference>
<dbReference type="EMBL" id="JACHGT010000002">
    <property type="protein sequence ID" value="MBB6033417.1"/>
    <property type="molecule type" value="Genomic_DNA"/>
</dbReference>
<dbReference type="GO" id="GO:0016020">
    <property type="term" value="C:membrane"/>
    <property type="evidence" value="ECO:0007669"/>
    <property type="project" value="TreeGrafter"/>
</dbReference>
<feature type="domain" description="AB hydrolase-1" evidence="1">
    <location>
        <begin position="24"/>
        <end position="242"/>
    </location>
</feature>
<comment type="caution">
    <text evidence="2">The sequence shown here is derived from an EMBL/GenBank/DDBJ whole genome shotgun (WGS) entry which is preliminary data.</text>
</comment>
<protein>
    <submittedName>
        <fullName evidence="2">Pimeloyl-ACP methyl ester carboxylesterase</fullName>
    </submittedName>
</protein>
<dbReference type="PRINTS" id="PR00111">
    <property type="entry name" value="ABHYDROLASE"/>
</dbReference>
<dbReference type="InterPro" id="IPR000639">
    <property type="entry name" value="Epox_hydrolase-like"/>
</dbReference>
<dbReference type="Proteomes" id="UP000548476">
    <property type="component" value="Unassembled WGS sequence"/>
</dbReference>
<proteinExistence type="predicted"/>
<accession>A0A841FJU3</accession>
<dbReference type="RefSeq" id="WP_184786276.1">
    <property type="nucleotide sequence ID" value="NZ_BONT01000095.1"/>
</dbReference>
<dbReference type="PANTHER" id="PTHR43798">
    <property type="entry name" value="MONOACYLGLYCEROL LIPASE"/>
    <property type="match status" value="1"/>
</dbReference>
<gene>
    <name evidence="2" type="ORF">HNR73_001264</name>
</gene>
<dbReference type="SUPFAM" id="SSF53474">
    <property type="entry name" value="alpha/beta-Hydrolases"/>
    <property type="match status" value="1"/>
</dbReference>
<dbReference type="Gene3D" id="3.40.50.1820">
    <property type="entry name" value="alpha/beta hydrolase"/>
    <property type="match status" value="1"/>
</dbReference>
<sequence>MNTATLTVDGRTIAYTDFGGTGRPVLALHGHLGEAATWTPLATALAGEWRVIAPDQRGHGDSDRAATYTSAEYAADAVALLDHLGLDAVPVIGHSGGALTAVYLSALHPARVTAIIAGEIPAVLDKPGSLDFVLGLPYTGESREALTAALGPLATFVGDRLRELPDGTARLPFHPQDTVASERAGHGEHWDAWTTGTCPALVIRGAHGGIVTEDMAADMAARRPGTRIAVLDADHFLLEKDPSGFAAAVRDFLR</sequence>
<reference evidence="2 3" key="1">
    <citation type="submission" date="2020-08" db="EMBL/GenBank/DDBJ databases">
        <title>Genomic Encyclopedia of Type Strains, Phase IV (KMG-IV): sequencing the most valuable type-strain genomes for metagenomic binning, comparative biology and taxonomic classification.</title>
        <authorList>
            <person name="Goeker M."/>
        </authorList>
    </citation>
    <scope>NUCLEOTIDE SEQUENCE [LARGE SCALE GENOMIC DNA]</scope>
    <source>
        <strain evidence="2 3">YIM 65646</strain>
    </source>
</reference>
<dbReference type="AlphaFoldDB" id="A0A841FJU3"/>
<evidence type="ECO:0000313" key="2">
    <source>
        <dbReference type="EMBL" id="MBB6033417.1"/>
    </source>
</evidence>
<name>A0A841FJU3_9ACTN</name>
<organism evidence="2 3">
    <name type="scientific">Phytomonospora endophytica</name>
    <dbReference type="NCBI Taxonomy" id="714109"/>
    <lineage>
        <taxon>Bacteria</taxon>
        <taxon>Bacillati</taxon>
        <taxon>Actinomycetota</taxon>
        <taxon>Actinomycetes</taxon>
        <taxon>Micromonosporales</taxon>
        <taxon>Micromonosporaceae</taxon>
        <taxon>Phytomonospora</taxon>
    </lineage>
</organism>
<dbReference type="PANTHER" id="PTHR43798:SF33">
    <property type="entry name" value="HYDROLASE, PUTATIVE (AFU_ORTHOLOGUE AFUA_2G14860)-RELATED"/>
    <property type="match status" value="1"/>
</dbReference>
<dbReference type="InterPro" id="IPR029058">
    <property type="entry name" value="AB_hydrolase_fold"/>
</dbReference>
<dbReference type="InterPro" id="IPR050266">
    <property type="entry name" value="AB_hydrolase_sf"/>
</dbReference>
<dbReference type="GO" id="GO:0003824">
    <property type="term" value="F:catalytic activity"/>
    <property type="evidence" value="ECO:0007669"/>
    <property type="project" value="InterPro"/>
</dbReference>